<dbReference type="InterPro" id="IPR031352">
    <property type="entry name" value="SesA"/>
</dbReference>
<dbReference type="OrthoDB" id="3758369at2759"/>
<protein>
    <recommendedName>
        <fullName evidence="1">NACHT-NTPase and P-loop NTPases N-terminal domain-containing protein</fullName>
    </recommendedName>
</protein>
<keyword evidence="3" id="KW-1185">Reference proteome</keyword>
<comment type="caution">
    <text evidence="2">The sequence shown here is derived from an EMBL/GenBank/DDBJ whole genome shotgun (WGS) entry which is preliminary data.</text>
</comment>
<accession>A0A7C8M144</accession>
<dbReference type="Pfam" id="PF17107">
    <property type="entry name" value="SesA"/>
    <property type="match status" value="1"/>
</dbReference>
<reference evidence="2 3" key="1">
    <citation type="submission" date="2020-01" db="EMBL/GenBank/DDBJ databases">
        <authorList>
            <consortium name="DOE Joint Genome Institute"/>
            <person name="Haridas S."/>
            <person name="Albert R."/>
            <person name="Binder M."/>
            <person name="Bloem J."/>
            <person name="Labutti K."/>
            <person name="Salamov A."/>
            <person name="Andreopoulos B."/>
            <person name="Baker S.E."/>
            <person name="Barry K."/>
            <person name="Bills G."/>
            <person name="Bluhm B.H."/>
            <person name="Cannon C."/>
            <person name="Castanera R."/>
            <person name="Culley D.E."/>
            <person name="Daum C."/>
            <person name="Ezra D."/>
            <person name="Gonzalez J.B."/>
            <person name="Henrissat B."/>
            <person name="Kuo A."/>
            <person name="Liang C."/>
            <person name="Lipzen A."/>
            <person name="Lutzoni F."/>
            <person name="Magnuson J."/>
            <person name="Mondo S."/>
            <person name="Nolan M."/>
            <person name="Ohm R."/>
            <person name="Pangilinan J."/>
            <person name="Park H.-J.H."/>
            <person name="Ramirez L."/>
            <person name="Alfaro M."/>
            <person name="Sun H."/>
            <person name="Tritt A."/>
            <person name="Yoshinaga Y."/>
            <person name="Zwiers L.-H.L."/>
            <person name="Turgeon B.G."/>
            <person name="Goodwin S.B."/>
            <person name="Spatafora J.W."/>
            <person name="Crous P.W."/>
            <person name="Grigoriev I.V."/>
        </authorList>
    </citation>
    <scope>NUCLEOTIDE SEQUENCE [LARGE SCALE GENOMIC DNA]</scope>
    <source>
        <strain evidence="2 3">CBS 611.86</strain>
    </source>
</reference>
<proteinExistence type="predicted"/>
<name>A0A7C8M144_9PLEO</name>
<evidence type="ECO:0000259" key="1">
    <source>
        <dbReference type="Pfam" id="PF17107"/>
    </source>
</evidence>
<gene>
    <name evidence="2" type="ORF">BDV95DRAFT_599625</name>
</gene>
<sequence>MLYNVITATKNCQSGLQPLLSDLIPLPHSIYTLSSTALSKRYVTLSHVWCRGDRGCRPYSEHLVTVIDAASETYKAIKDLDGLPEAFNEVNSRLPLVKETLLAAKEPAETDGTVNDDQAVRDALSSCKKKVDELDDIFTKIAERAPKKSIYKIYKKLVLKLGKSYRVESLGYDMLADILVLTAHRVFHAATVPKVEVLETAQQDLKGLAPSVPDSEFE</sequence>
<dbReference type="Proteomes" id="UP000481861">
    <property type="component" value="Unassembled WGS sequence"/>
</dbReference>
<organism evidence="2 3">
    <name type="scientific">Massariosphaeria phaeospora</name>
    <dbReference type="NCBI Taxonomy" id="100035"/>
    <lineage>
        <taxon>Eukaryota</taxon>
        <taxon>Fungi</taxon>
        <taxon>Dikarya</taxon>
        <taxon>Ascomycota</taxon>
        <taxon>Pezizomycotina</taxon>
        <taxon>Dothideomycetes</taxon>
        <taxon>Pleosporomycetidae</taxon>
        <taxon>Pleosporales</taxon>
        <taxon>Pleosporales incertae sedis</taxon>
        <taxon>Massariosphaeria</taxon>
    </lineage>
</organism>
<evidence type="ECO:0000313" key="3">
    <source>
        <dbReference type="Proteomes" id="UP000481861"/>
    </source>
</evidence>
<evidence type="ECO:0000313" key="2">
    <source>
        <dbReference type="EMBL" id="KAF2865656.1"/>
    </source>
</evidence>
<dbReference type="AlphaFoldDB" id="A0A7C8M144"/>
<feature type="domain" description="NACHT-NTPase and P-loop NTPases N-terminal" evidence="1">
    <location>
        <begin position="63"/>
        <end position="179"/>
    </location>
</feature>
<dbReference type="EMBL" id="JAADJZ010000032">
    <property type="protein sequence ID" value="KAF2865656.1"/>
    <property type="molecule type" value="Genomic_DNA"/>
</dbReference>